<keyword evidence="3 7" id="KW-1133">Transmembrane helix</keyword>
<comment type="similarity">
    <text evidence="5">Belongs to the PDZK1-interacting protein 1/SMIM24 family.</text>
</comment>
<evidence type="ECO:0000256" key="1">
    <source>
        <dbReference type="ARBA" id="ARBA00004167"/>
    </source>
</evidence>
<evidence type="ECO:0008006" key="11">
    <source>
        <dbReference type="Google" id="ProtNLM"/>
    </source>
</evidence>
<sequence length="127" mass="14520">MEALKTLLVISALLLSPAEAQQATERRLQPWLQGLAAVVGFLFIVFVLLLVNRIWCTKRRAQDNESMFIMETSLYQSTDLRYCLCECVFVKEGKREKEKRAKKEGESNLGLELEESQHQAKATITPM</sequence>
<feature type="chain" id="PRO_5004555228" description="Small integral membrane protein 24" evidence="8">
    <location>
        <begin position="21"/>
        <end position="127"/>
    </location>
</feature>
<evidence type="ECO:0000256" key="8">
    <source>
        <dbReference type="SAM" id="SignalP"/>
    </source>
</evidence>
<evidence type="ECO:0000256" key="5">
    <source>
        <dbReference type="ARBA" id="ARBA00049650"/>
    </source>
</evidence>
<dbReference type="PANTHER" id="PTHR15296:SF2">
    <property type="entry name" value="SMALL INTEGRAL MEMBRANE PROTEIN 24"/>
    <property type="match status" value="1"/>
</dbReference>
<protein>
    <recommendedName>
        <fullName evidence="11">Small integral membrane protein 24</fullName>
    </recommendedName>
</protein>
<evidence type="ECO:0000256" key="4">
    <source>
        <dbReference type="ARBA" id="ARBA00023136"/>
    </source>
</evidence>
<feature type="transmembrane region" description="Helical" evidence="7">
    <location>
        <begin position="30"/>
        <end position="51"/>
    </location>
</feature>
<evidence type="ECO:0000313" key="10">
    <source>
        <dbReference type="Proteomes" id="UP000052978"/>
    </source>
</evidence>
<organism evidence="9 10">
    <name type="scientific">Myotis brandtii</name>
    <name type="common">Brandt's bat</name>
    <dbReference type="NCBI Taxonomy" id="109478"/>
    <lineage>
        <taxon>Eukaryota</taxon>
        <taxon>Metazoa</taxon>
        <taxon>Chordata</taxon>
        <taxon>Craniata</taxon>
        <taxon>Vertebrata</taxon>
        <taxon>Euteleostomi</taxon>
        <taxon>Mammalia</taxon>
        <taxon>Eutheria</taxon>
        <taxon>Laurasiatheria</taxon>
        <taxon>Chiroptera</taxon>
        <taxon>Yangochiroptera</taxon>
        <taxon>Vespertilionidae</taxon>
        <taxon>Myotis</taxon>
    </lineage>
</organism>
<reference evidence="9 10" key="1">
    <citation type="journal article" date="2013" name="Nat. Commun.">
        <title>Genome analysis reveals insights into physiology and longevity of the Brandt's bat Myotis brandtii.</title>
        <authorList>
            <person name="Seim I."/>
            <person name="Fang X."/>
            <person name="Xiong Z."/>
            <person name="Lobanov A.V."/>
            <person name="Huang Z."/>
            <person name="Ma S."/>
            <person name="Feng Y."/>
            <person name="Turanov A.A."/>
            <person name="Zhu Y."/>
            <person name="Lenz T.L."/>
            <person name="Gerashchenko M.V."/>
            <person name="Fan D."/>
            <person name="Hee Yim S."/>
            <person name="Yao X."/>
            <person name="Jordan D."/>
            <person name="Xiong Y."/>
            <person name="Ma Y."/>
            <person name="Lyapunov A.N."/>
            <person name="Chen G."/>
            <person name="Kulakova O.I."/>
            <person name="Sun Y."/>
            <person name="Lee S.G."/>
            <person name="Bronson R.T."/>
            <person name="Moskalev A.A."/>
            <person name="Sunyaev S.R."/>
            <person name="Zhang G."/>
            <person name="Krogh A."/>
            <person name="Wang J."/>
            <person name="Gladyshev V.N."/>
        </authorList>
    </citation>
    <scope>NUCLEOTIDE SEQUENCE [LARGE SCALE GENOMIC DNA]</scope>
</reference>
<dbReference type="InterPro" id="IPR031627">
    <property type="entry name" value="PDZK1IP1/SMIM24"/>
</dbReference>
<dbReference type="GO" id="GO:0016020">
    <property type="term" value="C:membrane"/>
    <property type="evidence" value="ECO:0007669"/>
    <property type="project" value="UniProtKB-SubCell"/>
</dbReference>
<dbReference type="AlphaFoldDB" id="S7NZB7"/>
<keyword evidence="4 7" id="KW-0472">Membrane</keyword>
<keyword evidence="10" id="KW-1185">Reference proteome</keyword>
<evidence type="ECO:0000256" key="2">
    <source>
        <dbReference type="ARBA" id="ARBA00022692"/>
    </source>
</evidence>
<keyword evidence="8" id="KW-0732">Signal</keyword>
<accession>S7NZB7</accession>
<comment type="subcellular location">
    <subcellularLocation>
        <location evidence="1">Membrane</location>
        <topology evidence="1">Single-pass membrane protein</topology>
    </subcellularLocation>
</comment>
<evidence type="ECO:0000256" key="3">
    <source>
        <dbReference type="ARBA" id="ARBA00022989"/>
    </source>
</evidence>
<name>S7NZB7_MYOBR</name>
<feature type="region of interest" description="Disordered" evidence="6">
    <location>
        <begin position="99"/>
        <end position="127"/>
    </location>
</feature>
<dbReference type="Pfam" id="PF15807">
    <property type="entry name" value="MAP17"/>
    <property type="match status" value="1"/>
</dbReference>
<dbReference type="PANTHER" id="PTHR15296">
    <property type="entry name" value="MEMBRANE-ASSOCIATED PROTEIN MAP17"/>
    <property type="match status" value="1"/>
</dbReference>
<dbReference type="Proteomes" id="UP000052978">
    <property type="component" value="Unassembled WGS sequence"/>
</dbReference>
<proteinExistence type="inferred from homology"/>
<keyword evidence="2 7" id="KW-0812">Transmembrane</keyword>
<evidence type="ECO:0000256" key="7">
    <source>
        <dbReference type="SAM" id="Phobius"/>
    </source>
</evidence>
<feature type="signal peptide" evidence="8">
    <location>
        <begin position="1"/>
        <end position="20"/>
    </location>
</feature>
<dbReference type="EMBL" id="KE161324">
    <property type="protein sequence ID" value="EPQ03108.1"/>
    <property type="molecule type" value="Genomic_DNA"/>
</dbReference>
<evidence type="ECO:0000313" key="9">
    <source>
        <dbReference type="EMBL" id="EPQ03108.1"/>
    </source>
</evidence>
<dbReference type="eggNOG" id="ENOG502SFX1">
    <property type="taxonomic scope" value="Eukaryota"/>
</dbReference>
<gene>
    <name evidence="9" type="ORF">D623_10016326</name>
</gene>
<evidence type="ECO:0000256" key="6">
    <source>
        <dbReference type="SAM" id="MobiDB-lite"/>
    </source>
</evidence>